<reference evidence="1" key="2">
    <citation type="submission" date="2019-12" db="EMBL/GenBank/DDBJ databases">
        <authorList>
            <consortium name="NCBI Pathogen Detection Project"/>
        </authorList>
    </citation>
    <scope>NUCLEOTIDE SEQUENCE</scope>
    <source>
        <strain evidence="1">1930</strain>
    </source>
</reference>
<dbReference type="AlphaFoldDB" id="A0A8H9JVV8"/>
<proteinExistence type="predicted"/>
<evidence type="ECO:0000313" key="1">
    <source>
        <dbReference type="EMBL" id="HAS6675311.1"/>
    </source>
</evidence>
<gene>
    <name evidence="1" type="ORF">I7278_00645</name>
</gene>
<protein>
    <submittedName>
        <fullName evidence="1">Uncharacterized protein</fullName>
    </submittedName>
</protein>
<comment type="caution">
    <text evidence="1">The sequence shown here is derived from an EMBL/GenBank/DDBJ whole genome shotgun (WGS) entry which is preliminary data.</text>
</comment>
<reference evidence="1" key="1">
    <citation type="journal article" date="2018" name="Genome Biol.">
        <title>SKESA: strategic k-mer extension for scrupulous assemblies.</title>
        <authorList>
            <person name="Souvorov A."/>
            <person name="Agarwala R."/>
            <person name="Lipman D.J."/>
        </authorList>
    </citation>
    <scope>NUCLEOTIDE SEQUENCE</scope>
    <source>
        <strain evidence="1">1930</strain>
    </source>
</reference>
<dbReference type="Proteomes" id="UP000856022">
    <property type="component" value="Unassembled WGS sequence"/>
</dbReference>
<dbReference type="EMBL" id="DACQKT010000001">
    <property type="protein sequence ID" value="HAS6675311.1"/>
    <property type="molecule type" value="Genomic_DNA"/>
</dbReference>
<name>A0A8H9JVV8_VIBPH</name>
<dbReference type="RefSeq" id="WP_024700522.1">
    <property type="nucleotide sequence ID" value="NZ_CP046412.1"/>
</dbReference>
<organism evidence="1">
    <name type="scientific">Vibrio parahaemolyticus</name>
    <dbReference type="NCBI Taxonomy" id="670"/>
    <lineage>
        <taxon>Bacteria</taxon>
        <taxon>Pseudomonadati</taxon>
        <taxon>Pseudomonadota</taxon>
        <taxon>Gammaproteobacteria</taxon>
        <taxon>Vibrionales</taxon>
        <taxon>Vibrionaceae</taxon>
        <taxon>Vibrio</taxon>
    </lineage>
</organism>
<accession>A0A8H9JVV8</accession>
<sequence length="82" mass="9317">MNKSKSVSMMADNLLSLSVSEMALTLERMLPDYPSEVKMLAEQTLEKLPMPKRTGMMPGEMTRIATLRAFKRRAERLLAKSK</sequence>